<name>A0AAV2YPQ8_9STRA</name>
<gene>
    <name evidence="3" type="ORF">N0F65_002359</name>
</gene>
<dbReference type="Gene3D" id="1.10.238.10">
    <property type="entry name" value="EF-hand"/>
    <property type="match status" value="1"/>
</dbReference>
<organism evidence="3 4">
    <name type="scientific">Lagenidium giganteum</name>
    <dbReference type="NCBI Taxonomy" id="4803"/>
    <lineage>
        <taxon>Eukaryota</taxon>
        <taxon>Sar</taxon>
        <taxon>Stramenopiles</taxon>
        <taxon>Oomycota</taxon>
        <taxon>Peronosporomycetes</taxon>
        <taxon>Pythiales</taxon>
        <taxon>Pythiaceae</taxon>
    </lineage>
</organism>
<evidence type="ECO:0008006" key="5">
    <source>
        <dbReference type="Google" id="ProtNLM"/>
    </source>
</evidence>
<feature type="compositionally biased region" description="Polar residues" evidence="2">
    <location>
        <begin position="1"/>
        <end position="14"/>
    </location>
</feature>
<proteinExistence type="predicted"/>
<dbReference type="PROSITE" id="PS00018">
    <property type="entry name" value="EF_HAND_1"/>
    <property type="match status" value="1"/>
</dbReference>
<keyword evidence="1" id="KW-0106">Calcium</keyword>
<dbReference type="NCBIfam" id="NF047767">
    <property type="entry name" value="LBF_2804_fam"/>
    <property type="match status" value="1"/>
</dbReference>
<dbReference type="AlphaFoldDB" id="A0AAV2YPQ8"/>
<keyword evidence="4" id="KW-1185">Reference proteome</keyword>
<reference evidence="3" key="1">
    <citation type="submission" date="2022-11" db="EMBL/GenBank/DDBJ databases">
        <authorList>
            <person name="Morgan W.R."/>
            <person name="Tartar A."/>
        </authorList>
    </citation>
    <scope>NUCLEOTIDE SEQUENCE</scope>
    <source>
        <strain evidence="3">ARSEF 373</strain>
    </source>
</reference>
<dbReference type="SUPFAM" id="SSF47473">
    <property type="entry name" value="EF-hand"/>
    <property type="match status" value="1"/>
</dbReference>
<feature type="region of interest" description="Disordered" evidence="2">
    <location>
        <begin position="1"/>
        <end position="38"/>
    </location>
</feature>
<dbReference type="Proteomes" id="UP001146120">
    <property type="component" value="Unassembled WGS sequence"/>
</dbReference>
<sequence>MGIFSHSQGSTTPVQVLRQPGRVAPARGSDDRSTSASKASTVLRRVAFAGTGNRQRRKDVIEIFQTKRKVDSSHIGSSSKSAAAELQPTVTSLLDPARVDRLQRLFQLCDGNDDDRLTPSECDLLFGILGLRAKQFNRMLSYTGGMSALSTPGRKDRATTLGFRFDQFLAKYGRLVDEFAQMPADDFLARCKRMKIGFQRCDTNADSAITFIEFEIAIQKLGVIATDDDLLAAFDRLDHNRDGFVEWSDLVGDLWKTTLPHQRSQTQGFLIGRMPLDVLGDLPSTLLPTQVCDRPATSRDSQRERVVSHTQQIKMLQHRNPTVRIAGWRLPSAMRRLTMPGEGKWSIELVAVKIVVSIAQKRVNLIKSSRNSKKSTVRPFAPEIRHNATAGTAGGIATGFSAKVRHQVRRIEFVAIVLGALSGVLCGMLSSACEDAAFGSAEEKAKVSDVTYYGYLILINTGVSLIEVTSMYITALACAFQVTVYTNLVLYPLDREREFLARAIARAAMQIPMRTEPLFGISPSRGVHSVSVMCNFLMYTTKRFALRFLIKLLIRRVLWRAAAKTLQIFVFLPINGILDAWTLSRVMLACRVSIIGPPCAIAALNHLFVEDRCLASPFQHVDYLRVLGCVIVSKRCIPPALELMINHMRSEWLQEGLWPRGDGCGCFDRPNDPCNVHPLDDVDRLLVSLMLYTARRRDKSSSHSAIQHLRAIFFLLIIGLIIDGSLEWSERRLYMRACRAAKMQNEWKAIVRLKNEYVEGKGIQLSAIQKIIKHEKHSSFKLERQECSDLDEAAVSHTPWRESLSFALHRLANILSV</sequence>
<evidence type="ECO:0000313" key="3">
    <source>
        <dbReference type="EMBL" id="DAZ95247.1"/>
    </source>
</evidence>
<accession>A0AAV2YPQ8</accession>
<reference evidence="3" key="2">
    <citation type="journal article" date="2023" name="Microbiol Resour">
        <title>Decontamination and Annotation of the Draft Genome Sequence of the Oomycete Lagenidium giganteum ARSEF 373.</title>
        <authorList>
            <person name="Morgan W.R."/>
            <person name="Tartar A."/>
        </authorList>
    </citation>
    <scope>NUCLEOTIDE SEQUENCE</scope>
    <source>
        <strain evidence="3">ARSEF 373</strain>
    </source>
</reference>
<evidence type="ECO:0000313" key="4">
    <source>
        <dbReference type="Proteomes" id="UP001146120"/>
    </source>
</evidence>
<evidence type="ECO:0000256" key="2">
    <source>
        <dbReference type="SAM" id="MobiDB-lite"/>
    </source>
</evidence>
<evidence type="ECO:0000256" key="1">
    <source>
        <dbReference type="ARBA" id="ARBA00022837"/>
    </source>
</evidence>
<dbReference type="InterPro" id="IPR018247">
    <property type="entry name" value="EF_Hand_1_Ca_BS"/>
</dbReference>
<protein>
    <recommendedName>
        <fullName evidence="5">Calmodulin</fullName>
    </recommendedName>
</protein>
<dbReference type="EMBL" id="DAKRPA010000212">
    <property type="protein sequence ID" value="DAZ95247.1"/>
    <property type="molecule type" value="Genomic_DNA"/>
</dbReference>
<comment type="caution">
    <text evidence="3">The sequence shown here is derived from an EMBL/GenBank/DDBJ whole genome shotgun (WGS) entry which is preliminary data.</text>
</comment>
<dbReference type="InterPro" id="IPR011992">
    <property type="entry name" value="EF-hand-dom_pair"/>
</dbReference>